<feature type="domain" description="G" evidence="1">
    <location>
        <begin position="9"/>
        <end position="69"/>
    </location>
</feature>
<evidence type="ECO:0000313" key="3">
    <source>
        <dbReference type="Proteomes" id="UP000027195"/>
    </source>
</evidence>
<dbReference type="Proteomes" id="UP000027195">
    <property type="component" value="Unassembled WGS sequence"/>
</dbReference>
<proteinExistence type="predicted"/>
<dbReference type="AlphaFoldDB" id="A0A067M9M6"/>
<evidence type="ECO:0000313" key="2">
    <source>
        <dbReference type="EMBL" id="KDQ08572.1"/>
    </source>
</evidence>
<sequence length="221" mass="24441">MTLRSDALIAVIGPTGAGKTTLVNRMSGVNFKIGYGLQSETQQIQTAKCTLDGQRVHLIDTPGFDNTEMADGDVLYLIGTYLADIYRSGRQLTGILYLHSINSNQAGIQNIRILEKLCGDNAMASVTICTTMWNNVSEHVGAEREQELAARLWNNMISKGATIRRVLDPPTEEDMAYATKLCLRKPVTLDIQREIVDEGKSVFNTKAAWALGCRGDAFWRR</sequence>
<dbReference type="CDD" id="cd00882">
    <property type="entry name" value="Ras_like_GTPase"/>
    <property type="match status" value="1"/>
</dbReference>
<dbReference type="Gene3D" id="3.40.50.300">
    <property type="entry name" value="P-loop containing nucleotide triphosphate hydrolases"/>
    <property type="match status" value="1"/>
</dbReference>
<dbReference type="EMBL" id="KL198089">
    <property type="protein sequence ID" value="KDQ08572.1"/>
    <property type="molecule type" value="Genomic_DNA"/>
</dbReference>
<dbReference type="HOGENOM" id="CLU_018003_0_1_1"/>
<dbReference type="InterPro" id="IPR027417">
    <property type="entry name" value="P-loop_NTPase"/>
</dbReference>
<name>A0A067M9M6_BOTB1</name>
<reference evidence="3" key="1">
    <citation type="journal article" date="2014" name="Proc. Natl. Acad. Sci. U.S.A.">
        <title>Extensive sampling of basidiomycete genomes demonstrates inadequacy of the white-rot/brown-rot paradigm for wood decay fungi.</title>
        <authorList>
            <person name="Riley R."/>
            <person name="Salamov A.A."/>
            <person name="Brown D.W."/>
            <person name="Nagy L.G."/>
            <person name="Floudas D."/>
            <person name="Held B.W."/>
            <person name="Levasseur A."/>
            <person name="Lombard V."/>
            <person name="Morin E."/>
            <person name="Otillar R."/>
            <person name="Lindquist E.A."/>
            <person name="Sun H."/>
            <person name="LaButti K.M."/>
            <person name="Schmutz J."/>
            <person name="Jabbour D."/>
            <person name="Luo H."/>
            <person name="Baker S.E."/>
            <person name="Pisabarro A.G."/>
            <person name="Walton J.D."/>
            <person name="Blanchette R.A."/>
            <person name="Henrissat B."/>
            <person name="Martin F."/>
            <person name="Cullen D."/>
            <person name="Hibbett D.S."/>
            <person name="Grigoriev I.V."/>
        </authorList>
    </citation>
    <scope>NUCLEOTIDE SEQUENCE [LARGE SCALE GENOMIC DNA]</scope>
    <source>
        <strain evidence="3">FD-172 SS1</strain>
    </source>
</reference>
<dbReference type="OrthoDB" id="8954335at2759"/>
<protein>
    <recommendedName>
        <fullName evidence="1">G domain-containing protein</fullName>
    </recommendedName>
</protein>
<dbReference type="GO" id="GO:0005525">
    <property type="term" value="F:GTP binding"/>
    <property type="evidence" value="ECO:0007669"/>
    <property type="project" value="InterPro"/>
</dbReference>
<dbReference type="STRING" id="930990.A0A067M9M6"/>
<dbReference type="InterPro" id="IPR006073">
    <property type="entry name" value="GTP-bd"/>
</dbReference>
<evidence type="ECO:0000259" key="1">
    <source>
        <dbReference type="Pfam" id="PF01926"/>
    </source>
</evidence>
<accession>A0A067M9M6</accession>
<organism evidence="2 3">
    <name type="scientific">Botryobasidium botryosum (strain FD-172 SS1)</name>
    <dbReference type="NCBI Taxonomy" id="930990"/>
    <lineage>
        <taxon>Eukaryota</taxon>
        <taxon>Fungi</taxon>
        <taxon>Dikarya</taxon>
        <taxon>Basidiomycota</taxon>
        <taxon>Agaricomycotina</taxon>
        <taxon>Agaricomycetes</taxon>
        <taxon>Cantharellales</taxon>
        <taxon>Botryobasidiaceae</taxon>
        <taxon>Botryobasidium</taxon>
    </lineage>
</organism>
<dbReference type="SUPFAM" id="SSF52540">
    <property type="entry name" value="P-loop containing nucleoside triphosphate hydrolases"/>
    <property type="match status" value="1"/>
</dbReference>
<gene>
    <name evidence="2" type="ORF">BOTBODRAFT_37863</name>
</gene>
<keyword evidence="3" id="KW-1185">Reference proteome</keyword>
<dbReference type="Pfam" id="PF01926">
    <property type="entry name" value="MMR_HSR1"/>
    <property type="match status" value="1"/>
</dbReference>
<dbReference type="InParanoid" id="A0A067M9M6"/>